<dbReference type="InterPro" id="IPR003660">
    <property type="entry name" value="HAMP_dom"/>
</dbReference>
<keyword evidence="5 12" id="KW-0597">Phosphoprotein</keyword>
<evidence type="ECO:0000256" key="1">
    <source>
        <dbReference type="ARBA" id="ARBA00000085"/>
    </source>
</evidence>
<keyword evidence="7" id="KW-0812">Transmembrane</keyword>
<dbReference type="SMART" id="SM00387">
    <property type="entry name" value="HATPase_c"/>
    <property type="match status" value="1"/>
</dbReference>
<evidence type="ECO:0000256" key="13">
    <source>
        <dbReference type="SAM" id="Coils"/>
    </source>
</evidence>
<evidence type="ECO:0000256" key="3">
    <source>
        <dbReference type="ARBA" id="ARBA00006402"/>
    </source>
</evidence>
<dbReference type="Proteomes" id="UP000598360">
    <property type="component" value="Unassembled WGS sequence"/>
</dbReference>
<dbReference type="CDD" id="cd17546">
    <property type="entry name" value="REC_hyHK_CKI1_RcsC-like"/>
    <property type="match status" value="1"/>
</dbReference>
<accession>A0A929BET8</accession>
<comment type="catalytic activity">
    <reaction evidence="1">
        <text>ATP + protein L-histidine = ADP + protein N-phospho-L-histidine.</text>
        <dbReference type="EC" id="2.7.13.3"/>
    </reaction>
</comment>
<dbReference type="InterPro" id="IPR011006">
    <property type="entry name" value="CheY-like_superfamily"/>
</dbReference>
<dbReference type="Gene3D" id="3.30.565.10">
    <property type="entry name" value="Histidine kinase-like ATPase, C-terminal domain"/>
    <property type="match status" value="1"/>
</dbReference>
<evidence type="ECO:0000313" key="18">
    <source>
        <dbReference type="Proteomes" id="UP000598360"/>
    </source>
</evidence>
<dbReference type="PANTHER" id="PTHR45339:SF1">
    <property type="entry name" value="HYBRID SIGNAL TRANSDUCTION HISTIDINE KINASE J"/>
    <property type="match status" value="1"/>
</dbReference>
<dbReference type="SUPFAM" id="SSF47384">
    <property type="entry name" value="Homodimeric domain of signal transducing histidine kinase"/>
    <property type="match status" value="1"/>
</dbReference>
<dbReference type="CDD" id="cd16922">
    <property type="entry name" value="HATPase_EvgS-ArcB-TorS-like"/>
    <property type="match status" value="1"/>
</dbReference>
<dbReference type="Pfam" id="PF02518">
    <property type="entry name" value="HATPase_c"/>
    <property type="match status" value="1"/>
</dbReference>
<keyword evidence="9" id="KW-0472">Membrane</keyword>
<evidence type="ECO:0000256" key="11">
    <source>
        <dbReference type="ARBA" id="ARBA00074306"/>
    </source>
</evidence>
<evidence type="ECO:0000256" key="10">
    <source>
        <dbReference type="ARBA" id="ARBA00023012"/>
    </source>
</evidence>
<dbReference type="PANTHER" id="PTHR45339">
    <property type="entry name" value="HYBRID SIGNAL TRANSDUCTION HISTIDINE KINASE J"/>
    <property type="match status" value="1"/>
</dbReference>
<dbReference type="InterPro" id="IPR001789">
    <property type="entry name" value="Sig_transdc_resp-reg_receiver"/>
</dbReference>
<reference evidence="17" key="1">
    <citation type="submission" date="2020-10" db="EMBL/GenBank/DDBJ databases">
        <title>Diversity and distribution of actinomycetes associated with coral in the coast of Hainan.</title>
        <authorList>
            <person name="Li F."/>
        </authorList>
    </citation>
    <scope>NUCLEOTIDE SEQUENCE</scope>
    <source>
        <strain evidence="17">HNM0983</strain>
    </source>
</reference>
<dbReference type="Gene3D" id="1.10.287.130">
    <property type="match status" value="1"/>
</dbReference>
<dbReference type="PROSITE" id="PS50110">
    <property type="entry name" value="RESPONSE_REGULATORY"/>
    <property type="match status" value="1"/>
</dbReference>
<dbReference type="PRINTS" id="PR00344">
    <property type="entry name" value="BCTRLSENSOR"/>
</dbReference>
<dbReference type="InterPro" id="IPR005467">
    <property type="entry name" value="His_kinase_dom"/>
</dbReference>
<dbReference type="GO" id="GO:0005886">
    <property type="term" value="C:plasma membrane"/>
    <property type="evidence" value="ECO:0007669"/>
    <property type="project" value="UniProtKB-SubCell"/>
</dbReference>
<keyword evidence="8" id="KW-0418">Kinase</keyword>
<proteinExistence type="inferred from homology"/>
<dbReference type="FunFam" id="3.30.565.10:FF:000010">
    <property type="entry name" value="Sensor histidine kinase RcsC"/>
    <property type="match status" value="1"/>
</dbReference>
<evidence type="ECO:0000256" key="12">
    <source>
        <dbReference type="PROSITE-ProRule" id="PRU00169"/>
    </source>
</evidence>
<sequence>FAAEVTRVAREVGTEGKLGGQAEVADVSGTWRRLTESVNRLAGNLTTQVRAIAGVATAVAEGDLTRRIDVAASGEVAELKDDINAMIGHLRASTEANREQDWLKSNLARISAALQECHDLGELAQLITTELTPLVSAQYGGFYLRSTDTDGGVVLERTSSYGRAPQDGPPPRFRLGESLVGQAAADGRTIRVTDAPPGHVRIGTGLGQSVPGSVVVLPVSFEDEVQAVLELASVHEFTPVHLDLLERLSGSIGVDINTIRVNSRTAALLGDSQRLAAELRTRSEQLQHQQDELRRSNAELEDKAEQLAGRNRDIELKNQEIEQARQQLEQRAQELASASAYKSEFLANMSHELRTPLNSVLILAKLLSDNAAGNLTEEQVDLAGTIHQAGGDLLQMINDVLDLSKVEAGRMFLLPEDVAPSEIAAGVRAMYEPVAADRGLGFEVRVEPGAPEVLRTDRNRLDQILRNLVSNAVRFTEQGSVLLRIRPAEPGETPAGAEQAEPAVAFEVSDSGIGIAPDQLDAVFEAFRQADGTAVRNYGGTGLGLSISKELTTLLHGELAVRSEPGQGSTFTLYLPGQPPEQEEGVEVSGPEIAAQPSAEARFSGQLVLLIDDDARGRHALAAALQQRGLRIAEADGASAGIRVLREGSEVDAVLMDVMMPGMDGNSAIELIREVPRFRNLPVIAVTAQALPDDRERSLAAGATEAISKPVDVAELAGVLAAVLPR</sequence>
<feature type="domain" description="HAMP" evidence="16">
    <location>
        <begin position="43"/>
        <end position="95"/>
    </location>
</feature>
<dbReference type="InterPro" id="IPR003018">
    <property type="entry name" value="GAF"/>
</dbReference>
<keyword evidence="18" id="KW-1185">Reference proteome</keyword>
<dbReference type="SUPFAM" id="SSF158472">
    <property type="entry name" value="HAMP domain-like"/>
    <property type="match status" value="1"/>
</dbReference>
<comment type="subcellular location">
    <subcellularLocation>
        <location evidence="2">Cell membrane</location>
    </subcellularLocation>
</comment>
<keyword evidence="10" id="KW-0902">Two-component regulatory system</keyword>
<dbReference type="Gene3D" id="3.40.50.2300">
    <property type="match status" value="1"/>
</dbReference>
<dbReference type="InterPro" id="IPR004358">
    <property type="entry name" value="Sig_transdc_His_kin-like_C"/>
</dbReference>
<evidence type="ECO:0000256" key="2">
    <source>
        <dbReference type="ARBA" id="ARBA00004236"/>
    </source>
</evidence>
<evidence type="ECO:0000256" key="7">
    <source>
        <dbReference type="ARBA" id="ARBA00022692"/>
    </source>
</evidence>
<dbReference type="EC" id="2.7.13.3" evidence="4"/>
<dbReference type="InterPro" id="IPR036097">
    <property type="entry name" value="HisK_dim/P_sf"/>
</dbReference>
<dbReference type="Pfam" id="PF00672">
    <property type="entry name" value="HAMP"/>
    <property type="match status" value="1"/>
</dbReference>
<evidence type="ECO:0000256" key="5">
    <source>
        <dbReference type="ARBA" id="ARBA00022553"/>
    </source>
</evidence>
<evidence type="ECO:0000259" key="16">
    <source>
        <dbReference type="PROSITE" id="PS50885"/>
    </source>
</evidence>
<dbReference type="InterPro" id="IPR003594">
    <property type="entry name" value="HATPase_dom"/>
</dbReference>
<gene>
    <name evidence="17" type="ORF">IQ251_17655</name>
</gene>
<evidence type="ECO:0000313" key="17">
    <source>
        <dbReference type="EMBL" id="MBE9376278.1"/>
    </source>
</evidence>
<dbReference type="CDD" id="cd00082">
    <property type="entry name" value="HisKA"/>
    <property type="match status" value="1"/>
</dbReference>
<feature type="non-terminal residue" evidence="17">
    <location>
        <position position="1"/>
    </location>
</feature>
<dbReference type="CDD" id="cd06225">
    <property type="entry name" value="HAMP"/>
    <property type="match status" value="1"/>
</dbReference>
<dbReference type="AlphaFoldDB" id="A0A929BET8"/>
<keyword evidence="13" id="KW-0175">Coiled coil</keyword>
<evidence type="ECO:0000259" key="14">
    <source>
        <dbReference type="PROSITE" id="PS50109"/>
    </source>
</evidence>
<dbReference type="SUPFAM" id="SSF55874">
    <property type="entry name" value="ATPase domain of HSP90 chaperone/DNA topoisomerase II/histidine kinase"/>
    <property type="match status" value="1"/>
</dbReference>
<dbReference type="PROSITE" id="PS50885">
    <property type="entry name" value="HAMP"/>
    <property type="match status" value="1"/>
</dbReference>
<evidence type="ECO:0000256" key="4">
    <source>
        <dbReference type="ARBA" id="ARBA00012438"/>
    </source>
</evidence>
<dbReference type="GO" id="GO:0000155">
    <property type="term" value="F:phosphorelay sensor kinase activity"/>
    <property type="evidence" value="ECO:0007669"/>
    <property type="project" value="InterPro"/>
</dbReference>
<dbReference type="SMART" id="SM00065">
    <property type="entry name" value="GAF"/>
    <property type="match status" value="1"/>
</dbReference>
<feature type="domain" description="Response regulatory" evidence="15">
    <location>
        <begin position="607"/>
        <end position="724"/>
    </location>
</feature>
<dbReference type="Pfam" id="PF00512">
    <property type="entry name" value="HisKA"/>
    <property type="match status" value="1"/>
</dbReference>
<dbReference type="Gene3D" id="1.20.120.1530">
    <property type="match status" value="1"/>
</dbReference>
<dbReference type="InterPro" id="IPR003661">
    <property type="entry name" value="HisK_dim/P_dom"/>
</dbReference>
<name>A0A929BET8_9PSEU</name>
<dbReference type="Pfam" id="PF00072">
    <property type="entry name" value="Response_reg"/>
    <property type="match status" value="1"/>
</dbReference>
<dbReference type="SUPFAM" id="SSF52172">
    <property type="entry name" value="CheY-like"/>
    <property type="match status" value="1"/>
</dbReference>
<dbReference type="InterPro" id="IPR029016">
    <property type="entry name" value="GAF-like_dom_sf"/>
</dbReference>
<evidence type="ECO:0000256" key="8">
    <source>
        <dbReference type="ARBA" id="ARBA00022777"/>
    </source>
</evidence>
<feature type="modified residue" description="4-aspartylphosphate" evidence="12">
    <location>
        <position position="657"/>
    </location>
</feature>
<keyword evidence="9" id="KW-1133">Transmembrane helix</keyword>
<dbReference type="SMART" id="SM00304">
    <property type="entry name" value="HAMP"/>
    <property type="match status" value="1"/>
</dbReference>
<keyword evidence="6" id="KW-0808">Transferase</keyword>
<evidence type="ECO:0000256" key="6">
    <source>
        <dbReference type="ARBA" id="ARBA00022679"/>
    </source>
</evidence>
<feature type="domain" description="Histidine kinase" evidence="14">
    <location>
        <begin position="348"/>
        <end position="579"/>
    </location>
</feature>
<dbReference type="PROSITE" id="PS50109">
    <property type="entry name" value="HIS_KIN"/>
    <property type="match status" value="1"/>
</dbReference>
<dbReference type="InterPro" id="IPR036890">
    <property type="entry name" value="HATPase_C_sf"/>
</dbReference>
<evidence type="ECO:0000256" key="9">
    <source>
        <dbReference type="ARBA" id="ARBA00022989"/>
    </source>
</evidence>
<dbReference type="RefSeq" id="WP_193929801.1">
    <property type="nucleotide sequence ID" value="NZ_JADEYC010000039.1"/>
</dbReference>
<organism evidence="17 18">
    <name type="scientific">Saccharopolyspora montiporae</name>
    <dbReference type="NCBI Taxonomy" id="2781240"/>
    <lineage>
        <taxon>Bacteria</taxon>
        <taxon>Bacillati</taxon>
        <taxon>Actinomycetota</taxon>
        <taxon>Actinomycetes</taxon>
        <taxon>Pseudonocardiales</taxon>
        <taxon>Pseudonocardiaceae</taxon>
        <taxon>Saccharopolyspora</taxon>
    </lineage>
</organism>
<comment type="similarity">
    <text evidence="3">In the N-terminal section; belongs to the phytochrome family.</text>
</comment>
<dbReference type="Gene3D" id="3.30.450.40">
    <property type="match status" value="1"/>
</dbReference>
<evidence type="ECO:0000259" key="15">
    <source>
        <dbReference type="PROSITE" id="PS50110"/>
    </source>
</evidence>
<protein>
    <recommendedName>
        <fullName evidence="11">Circadian input-output histidine kinase CikA</fullName>
        <ecNumber evidence="4">2.7.13.3</ecNumber>
    </recommendedName>
</protein>
<dbReference type="SMART" id="SM00388">
    <property type="entry name" value="HisKA"/>
    <property type="match status" value="1"/>
</dbReference>
<dbReference type="SMART" id="SM00448">
    <property type="entry name" value="REC"/>
    <property type="match status" value="1"/>
</dbReference>
<comment type="caution">
    <text evidence="17">The sequence shown here is derived from an EMBL/GenBank/DDBJ whole genome shotgun (WGS) entry which is preliminary data.</text>
</comment>
<dbReference type="Pfam" id="PF13185">
    <property type="entry name" value="GAF_2"/>
    <property type="match status" value="1"/>
</dbReference>
<dbReference type="EMBL" id="JADEYC010000039">
    <property type="protein sequence ID" value="MBE9376278.1"/>
    <property type="molecule type" value="Genomic_DNA"/>
</dbReference>
<feature type="coiled-coil region" evidence="13">
    <location>
        <begin position="276"/>
        <end position="341"/>
    </location>
</feature>
<dbReference type="SUPFAM" id="SSF55781">
    <property type="entry name" value="GAF domain-like"/>
    <property type="match status" value="1"/>
</dbReference>